<evidence type="ECO:0000256" key="2">
    <source>
        <dbReference type="ARBA" id="ARBA00008520"/>
    </source>
</evidence>
<dbReference type="Proteomes" id="UP000678281">
    <property type="component" value="Unassembled WGS sequence"/>
</dbReference>
<proteinExistence type="inferred from homology"/>
<comment type="similarity">
    <text evidence="2">Belongs to the bacterial solute-binding protein 1 family.</text>
</comment>
<protein>
    <submittedName>
        <fullName evidence="4">Carbohydrate ABC transporter substrate-binding protein</fullName>
    </submittedName>
</protein>
<dbReference type="Gene3D" id="3.40.190.10">
    <property type="entry name" value="Periplasmic binding protein-like II"/>
    <property type="match status" value="2"/>
</dbReference>
<reference evidence="4" key="1">
    <citation type="submission" date="2021-04" db="EMBL/GenBank/DDBJ databases">
        <title>Devosia litorisediminis sp. nov., isolated from a sand dune.</title>
        <authorList>
            <person name="Park S."/>
            <person name="Yoon J.-H."/>
        </authorList>
    </citation>
    <scope>NUCLEOTIDE SEQUENCE</scope>
    <source>
        <strain evidence="4">BSSL-BM10</strain>
    </source>
</reference>
<sequence>MTLLGAPIAQAEHLVVFHDWRSPAELAALNVLRHAVEDNGDQWVPLAIPHDTNANTTVLDLIALGTSPNVFLHMPPAIYRTLHKRQKLLSLDAQFAANGLLENLPEVVRDTITIDGRILKVPATIHADATIFYNHAIAAEIGIDPRDWTSLDAMWRDMEAARDAGYLPLAIGAQTWQIGYLTHSLVATLGGPDLYQALYGATPDKAALDDPDLAEVFVWLRRFQQAADPGARDRDWNVATNMVISGQALMQIQGDWMKGEWRAAGKQLDTDYGCMLLPGARALPVTIDSWGLMNATTPAMNKAVRAFADAVVDPANQAAFAAAKGSTPIRFDAQGAVDPCSGMLLSALDRPRFALPTPHLTARADWIEQIWATSQAFWSDETMRPQTAIAQLKANWNAPPGAAVQ</sequence>
<evidence type="ECO:0000313" key="5">
    <source>
        <dbReference type="Proteomes" id="UP000678281"/>
    </source>
</evidence>
<dbReference type="SUPFAM" id="SSF53850">
    <property type="entry name" value="Periplasmic binding protein-like II"/>
    <property type="match status" value="1"/>
</dbReference>
<comment type="caution">
    <text evidence="4">The sequence shown here is derived from an EMBL/GenBank/DDBJ whole genome shotgun (WGS) entry which is preliminary data.</text>
</comment>
<dbReference type="RefSeq" id="WP_212659912.1">
    <property type="nucleotide sequence ID" value="NZ_JAGXTP010000003.1"/>
</dbReference>
<organism evidence="4 5">
    <name type="scientific">Devosia litorisediminis</name>
    <dbReference type="NCBI Taxonomy" id="2829817"/>
    <lineage>
        <taxon>Bacteria</taxon>
        <taxon>Pseudomonadati</taxon>
        <taxon>Pseudomonadota</taxon>
        <taxon>Alphaproteobacteria</taxon>
        <taxon>Hyphomicrobiales</taxon>
        <taxon>Devosiaceae</taxon>
        <taxon>Devosia</taxon>
    </lineage>
</organism>
<name>A0A942E9X6_9HYPH</name>
<evidence type="ECO:0000256" key="1">
    <source>
        <dbReference type="ARBA" id="ARBA00004418"/>
    </source>
</evidence>
<gene>
    <name evidence="4" type="ORF">KD146_16420</name>
</gene>
<dbReference type="InterPro" id="IPR050490">
    <property type="entry name" value="Bact_solute-bd_prot1"/>
</dbReference>
<accession>A0A942E9X6</accession>
<keyword evidence="5" id="KW-1185">Reference proteome</keyword>
<dbReference type="EMBL" id="JAGXTP010000003">
    <property type="protein sequence ID" value="MBS3850286.1"/>
    <property type="molecule type" value="Genomic_DNA"/>
</dbReference>
<keyword evidence="3" id="KW-0574">Periplasm</keyword>
<dbReference type="InterPro" id="IPR006059">
    <property type="entry name" value="SBP"/>
</dbReference>
<dbReference type="GO" id="GO:0042597">
    <property type="term" value="C:periplasmic space"/>
    <property type="evidence" value="ECO:0007669"/>
    <property type="project" value="UniProtKB-SubCell"/>
</dbReference>
<evidence type="ECO:0000313" key="4">
    <source>
        <dbReference type="EMBL" id="MBS3850286.1"/>
    </source>
</evidence>
<dbReference type="AlphaFoldDB" id="A0A942E9X6"/>
<evidence type="ECO:0000256" key="3">
    <source>
        <dbReference type="ARBA" id="ARBA00022764"/>
    </source>
</evidence>
<comment type="subcellular location">
    <subcellularLocation>
        <location evidence="1">Periplasm</location>
    </subcellularLocation>
</comment>
<dbReference type="PANTHER" id="PTHR43649">
    <property type="entry name" value="ARABINOSE-BINDING PROTEIN-RELATED"/>
    <property type="match status" value="1"/>
</dbReference>
<dbReference type="Pfam" id="PF13416">
    <property type="entry name" value="SBP_bac_8"/>
    <property type="match status" value="1"/>
</dbReference>